<dbReference type="InterPro" id="IPR046373">
    <property type="entry name" value="Acyl-CoA_Oxase/DH_mid-dom_sf"/>
</dbReference>
<dbReference type="InterPro" id="IPR037069">
    <property type="entry name" value="AcylCoA_DH/ox_N_sf"/>
</dbReference>
<dbReference type="SUPFAM" id="SSF47203">
    <property type="entry name" value="Acyl-CoA dehydrogenase C-terminal domain-like"/>
    <property type="match status" value="1"/>
</dbReference>
<dbReference type="Proteomes" id="UP001501176">
    <property type="component" value="Unassembled WGS sequence"/>
</dbReference>
<evidence type="ECO:0000259" key="7">
    <source>
        <dbReference type="Pfam" id="PF02771"/>
    </source>
</evidence>
<dbReference type="PANTHER" id="PTHR43831">
    <property type="entry name" value="ISOBUTYRYL-COA DEHYDROGENASE"/>
    <property type="match status" value="1"/>
</dbReference>
<dbReference type="Gene3D" id="1.10.540.10">
    <property type="entry name" value="Acyl-CoA dehydrogenase/oxidase, N-terminal domain"/>
    <property type="match status" value="1"/>
</dbReference>
<dbReference type="PIRSF" id="PIRSF016578">
    <property type="entry name" value="HsaA"/>
    <property type="match status" value="1"/>
</dbReference>
<gene>
    <name evidence="8" type="ORF">GCM10009125_15030</name>
</gene>
<dbReference type="InterPro" id="IPR009100">
    <property type="entry name" value="AcylCoA_DH/oxidase_NM_dom_sf"/>
</dbReference>
<dbReference type="PROSITE" id="PS00072">
    <property type="entry name" value="ACYL_COA_DH_1"/>
    <property type="match status" value="1"/>
</dbReference>
<dbReference type="Pfam" id="PF02771">
    <property type="entry name" value="Acyl-CoA_dh_N"/>
    <property type="match status" value="1"/>
</dbReference>
<evidence type="ECO:0000259" key="5">
    <source>
        <dbReference type="Pfam" id="PF00441"/>
    </source>
</evidence>
<evidence type="ECO:0000313" key="8">
    <source>
        <dbReference type="EMBL" id="GAA0227032.1"/>
    </source>
</evidence>
<dbReference type="PROSITE" id="PS00073">
    <property type="entry name" value="ACYL_COA_DH_2"/>
    <property type="match status" value="1"/>
</dbReference>
<feature type="domain" description="Acyl-CoA dehydrogenase/oxidase N-terminal" evidence="7">
    <location>
        <begin position="6"/>
        <end position="117"/>
    </location>
</feature>
<name>A0ABN0TPT4_9BURK</name>
<dbReference type="InterPro" id="IPR009075">
    <property type="entry name" value="AcylCo_DH/oxidase_C"/>
</dbReference>
<comment type="similarity">
    <text evidence="2">Belongs to the acyl-CoA dehydrogenase family.</text>
</comment>
<dbReference type="PANTHER" id="PTHR43831:SF1">
    <property type="entry name" value="ISOBUTYRYL-COA DEHYDROGENASE, MITOCHONDRIAL"/>
    <property type="match status" value="1"/>
</dbReference>
<evidence type="ECO:0000256" key="3">
    <source>
        <dbReference type="ARBA" id="ARBA00022630"/>
    </source>
</evidence>
<dbReference type="InterPro" id="IPR013786">
    <property type="entry name" value="AcylCoA_DH/ox_N"/>
</dbReference>
<dbReference type="InterPro" id="IPR052547">
    <property type="entry name" value="Mito_Isobutyryl-CoADH"/>
</dbReference>
<dbReference type="Pfam" id="PF00441">
    <property type="entry name" value="Acyl-CoA_dh_1"/>
    <property type="match status" value="1"/>
</dbReference>
<keyword evidence="9" id="KW-1185">Reference proteome</keyword>
<dbReference type="InterPro" id="IPR006091">
    <property type="entry name" value="Acyl-CoA_Oxase/DH_mid-dom"/>
</dbReference>
<dbReference type="SUPFAM" id="SSF56645">
    <property type="entry name" value="Acyl-CoA dehydrogenase NM domain-like"/>
    <property type="match status" value="1"/>
</dbReference>
<dbReference type="InterPro" id="IPR006089">
    <property type="entry name" value="Acyl-CoA_DH_CS"/>
</dbReference>
<organism evidence="8 9">
    <name type="scientific">Castellaniella daejeonensis</name>
    <dbReference type="NCBI Taxonomy" id="659013"/>
    <lineage>
        <taxon>Bacteria</taxon>
        <taxon>Pseudomonadati</taxon>
        <taxon>Pseudomonadota</taxon>
        <taxon>Betaproteobacteria</taxon>
        <taxon>Burkholderiales</taxon>
        <taxon>Alcaligenaceae</taxon>
        <taxon>Castellaniella</taxon>
    </lineage>
</organism>
<comment type="caution">
    <text evidence="8">The sequence shown here is derived from an EMBL/GenBank/DDBJ whole genome shotgun (WGS) entry which is preliminary data.</text>
</comment>
<dbReference type="Gene3D" id="2.40.110.10">
    <property type="entry name" value="Butyryl-CoA Dehydrogenase, subunit A, domain 2"/>
    <property type="match status" value="1"/>
</dbReference>
<comment type="cofactor">
    <cofactor evidence="1">
        <name>FAD</name>
        <dbReference type="ChEBI" id="CHEBI:57692"/>
    </cofactor>
</comment>
<dbReference type="RefSeq" id="WP_343820753.1">
    <property type="nucleotide sequence ID" value="NZ_BAAAFN010000011.1"/>
</dbReference>
<keyword evidence="3" id="KW-0285">Flavoprotein</keyword>
<evidence type="ECO:0000313" key="9">
    <source>
        <dbReference type="Proteomes" id="UP001501176"/>
    </source>
</evidence>
<keyword evidence="4" id="KW-0274">FAD</keyword>
<dbReference type="Pfam" id="PF02770">
    <property type="entry name" value="Acyl-CoA_dh_M"/>
    <property type="match status" value="1"/>
</dbReference>
<dbReference type="EMBL" id="BAAAFN010000011">
    <property type="protein sequence ID" value="GAA0227032.1"/>
    <property type="molecule type" value="Genomic_DNA"/>
</dbReference>
<evidence type="ECO:0000256" key="1">
    <source>
        <dbReference type="ARBA" id="ARBA00001974"/>
    </source>
</evidence>
<reference evidence="8 9" key="1">
    <citation type="journal article" date="2019" name="Int. J. Syst. Evol. Microbiol.">
        <title>The Global Catalogue of Microorganisms (GCM) 10K type strain sequencing project: providing services to taxonomists for standard genome sequencing and annotation.</title>
        <authorList>
            <consortium name="The Broad Institute Genomics Platform"/>
            <consortium name="The Broad Institute Genome Sequencing Center for Infectious Disease"/>
            <person name="Wu L."/>
            <person name="Ma J."/>
        </authorList>
    </citation>
    <scope>NUCLEOTIDE SEQUENCE [LARGE SCALE GENOMIC DNA]</scope>
    <source>
        <strain evidence="8 9">JCM 16240</strain>
    </source>
</reference>
<evidence type="ECO:0000256" key="4">
    <source>
        <dbReference type="ARBA" id="ARBA00022827"/>
    </source>
</evidence>
<dbReference type="InterPro" id="IPR036250">
    <property type="entry name" value="AcylCo_DH-like_C"/>
</dbReference>
<sequence length="384" mass="41898">MDFRLTEEQQAFAQAAREFAQGELAPYAAQWDEEHIFPREAFAKAGELGFCAMYAPESIGGLGLPRLDATLVFEEMAAIDPSTTAFITIHNMATWMIGSWAQPGVRDHWGPLLASGEKLASYCLTEPGSGSDAASLTTSARREGDHYVLNGAKAFISGAGDTDVLVVMARTGGEGARGISALVVPADSDGITYGRKENKMGWNSQSTRPITFENVRVPVENRLGEEGEGFRFAMKGLDGGRINIATCSVGAAQGAYEAARRYMGERRQFGRPLADFQALQFKLADLLANIVASRQMVRLAACKLDEGDPQATAYCAMAKRLATDLCFQSCLDAQQIHGGYGYLKDYPLERLVRDTRVHQILEGTNEIMRLIVARHILTQEADLR</sequence>
<evidence type="ECO:0000259" key="6">
    <source>
        <dbReference type="Pfam" id="PF02770"/>
    </source>
</evidence>
<evidence type="ECO:0000256" key="2">
    <source>
        <dbReference type="ARBA" id="ARBA00009347"/>
    </source>
</evidence>
<proteinExistence type="inferred from homology"/>
<feature type="domain" description="Acyl-CoA oxidase/dehydrogenase middle" evidence="6">
    <location>
        <begin position="122"/>
        <end position="215"/>
    </location>
</feature>
<dbReference type="Gene3D" id="1.20.140.10">
    <property type="entry name" value="Butyryl-CoA Dehydrogenase, subunit A, domain 3"/>
    <property type="match status" value="1"/>
</dbReference>
<accession>A0ABN0TPT4</accession>
<feature type="domain" description="Acyl-CoA dehydrogenase/oxidase C-terminal" evidence="5">
    <location>
        <begin position="227"/>
        <end position="377"/>
    </location>
</feature>
<protein>
    <submittedName>
        <fullName evidence="8">Acyl-CoA dehydrogenase family protein</fullName>
    </submittedName>
</protein>